<keyword evidence="9 11" id="KW-0066">ATP synthesis</keyword>
<reference evidence="13" key="1">
    <citation type="submission" date="2015-07" db="EMBL/GenBank/DDBJ databases">
        <title>Complete Genome of Thermincola ferriacetica strain Z-0001T.</title>
        <authorList>
            <person name="Lusk B."/>
            <person name="Badalamenti J.P."/>
            <person name="Parameswaran P."/>
            <person name="Bond D.R."/>
            <person name="Torres C.I."/>
        </authorList>
    </citation>
    <scope>NUCLEOTIDE SEQUENCE [LARGE SCALE GENOMIC DNA]</scope>
    <source>
        <strain evidence="13">Z-0001</strain>
    </source>
</reference>
<dbReference type="EMBL" id="LGTE01000032">
    <property type="protein sequence ID" value="KNZ68411.1"/>
    <property type="molecule type" value="Genomic_DNA"/>
</dbReference>
<dbReference type="SUPFAM" id="SSF52943">
    <property type="entry name" value="ATP synthase (F1-ATPase), gamma subunit"/>
    <property type="match status" value="1"/>
</dbReference>
<comment type="function">
    <text evidence="1 11">Produces ATP from ADP in the presence of a proton gradient across the membrane. The gamma chain is believed to be important in regulating ATPase activity and the flow of protons through the CF(0) complex.</text>
</comment>
<keyword evidence="6 11" id="KW-0406">Ion transport</keyword>
<dbReference type="PRINTS" id="PR00126">
    <property type="entry name" value="ATPASEGAMMA"/>
</dbReference>
<proteinExistence type="inferred from homology"/>
<dbReference type="AlphaFoldDB" id="A0A0L6VYZ2"/>
<evidence type="ECO:0000256" key="7">
    <source>
        <dbReference type="ARBA" id="ARBA00023136"/>
    </source>
</evidence>
<dbReference type="GO" id="GO:0005524">
    <property type="term" value="F:ATP binding"/>
    <property type="evidence" value="ECO:0007669"/>
    <property type="project" value="UniProtKB-UniRule"/>
</dbReference>
<dbReference type="Proteomes" id="UP000037175">
    <property type="component" value="Unassembled WGS sequence"/>
</dbReference>
<evidence type="ECO:0000256" key="10">
    <source>
        <dbReference type="ARBA" id="ARBA00060385"/>
    </source>
</evidence>
<dbReference type="Pfam" id="PF00231">
    <property type="entry name" value="ATP-synt"/>
    <property type="match status" value="1"/>
</dbReference>
<dbReference type="Gene3D" id="1.10.287.80">
    <property type="entry name" value="ATP synthase, gamma subunit, helix hairpin domain"/>
    <property type="match status" value="1"/>
</dbReference>
<evidence type="ECO:0000256" key="9">
    <source>
        <dbReference type="ARBA" id="ARBA00023310"/>
    </source>
</evidence>
<dbReference type="PANTHER" id="PTHR11693">
    <property type="entry name" value="ATP SYNTHASE GAMMA CHAIN"/>
    <property type="match status" value="1"/>
</dbReference>
<keyword evidence="13" id="KW-1185">Reference proteome</keyword>
<keyword evidence="5 11" id="KW-0375">Hydrogen ion transport</keyword>
<evidence type="ECO:0000256" key="5">
    <source>
        <dbReference type="ARBA" id="ARBA00022781"/>
    </source>
</evidence>
<keyword evidence="7 11" id="KW-0472">Membrane</keyword>
<dbReference type="InterPro" id="IPR035968">
    <property type="entry name" value="ATP_synth_F1_ATPase_gsu"/>
</dbReference>
<evidence type="ECO:0000256" key="4">
    <source>
        <dbReference type="ARBA" id="ARBA00022448"/>
    </source>
</evidence>
<dbReference type="GO" id="GO:0045259">
    <property type="term" value="C:proton-transporting ATP synthase complex"/>
    <property type="evidence" value="ECO:0007669"/>
    <property type="project" value="UniProtKB-KW"/>
</dbReference>
<evidence type="ECO:0000256" key="2">
    <source>
        <dbReference type="ARBA" id="ARBA00004170"/>
    </source>
</evidence>
<dbReference type="InterPro" id="IPR023632">
    <property type="entry name" value="ATP_synth_F1_gsu_CS"/>
</dbReference>
<organism evidence="12 13">
    <name type="scientific">Thermincola ferriacetica</name>
    <dbReference type="NCBI Taxonomy" id="281456"/>
    <lineage>
        <taxon>Bacteria</taxon>
        <taxon>Bacillati</taxon>
        <taxon>Bacillota</taxon>
        <taxon>Clostridia</taxon>
        <taxon>Eubacteriales</taxon>
        <taxon>Thermincolaceae</taxon>
        <taxon>Thermincola</taxon>
    </lineage>
</organism>
<gene>
    <name evidence="11" type="primary">atpG</name>
    <name evidence="12" type="ORF">Tfer_3049</name>
</gene>
<evidence type="ECO:0000256" key="1">
    <source>
        <dbReference type="ARBA" id="ARBA00003456"/>
    </source>
</evidence>
<dbReference type="GO" id="GO:0042777">
    <property type="term" value="P:proton motive force-driven plasma membrane ATP synthesis"/>
    <property type="evidence" value="ECO:0007669"/>
    <property type="project" value="UniProtKB-UniRule"/>
</dbReference>
<dbReference type="GO" id="GO:0046933">
    <property type="term" value="F:proton-transporting ATP synthase activity, rotational mechanism"/>
    <property type="evidence" value="ECO:0007669"/>
    <property type="project" value="UniProtKB-UniRule"/>
</dbReference>
<dbReference type="Gene3D" id="3.40.1380.10">
    <property type="match status" value="1"/>
</dbReference>
<comment type="subunit">
    <text evidence="11">F-type ATPases have 2 components, CF(1) - the catalytic core - and CF(0) - the membrane proton channel. CF(1) has five subunits: alpha(3), beta(3), gamma(1), delta(1), epsilon(1). CF(0) has three main subunits: a, b and c.</text>
</comment>
<keyword evidence="8 11" id="KW-0139">CF(1)</keyword>
<evidence type="ECO:0000256" key="8">
    <source>
        <dbReference type="ARBA" id="ARBA00023196"/>
    </source>
</evidence>
<dbReference type="GO" id="GO:0005886">
    <property type="term" value="C:plasma membrane"/>
    <property type="evidence" value="ECO:0007669"/>
    <property type="project" value="UniProtKB-SubCell"/>
</dbReference>
<dbReference type="InterPro" id="IPR000131">
    <property type="entry name" value="ATP_synth_F1_gsu"/>
</dbReference>
<evidence type="ECO:0000256" key="6">
    <source>
        <dbReference type="ARBA" id="ARBA00023065"/>
    </source>
</evidence>
<dbReference type="NCBIfam" id="NF004145">
    <property type="entry name" value="PRK05621.1-2"/>
    <property type="match status" value="1"/>
</dbReference>
<keyword evidence="11" id="KW-1003">Cell membrane</keyword>
<name>A0A0L6VYZ2_9FIRM</name>
<dbReference type="GO" id="GO:0009579">
    <property type="term" value="C:thylakoid"/>
    <property type="evidence" value="ECO:0007669"/>
    <property type="project" value="UniProtKB-SubCell"/>
</dbReference>
<evidence type="ECO:0000256" key="3">
    <source>
        <dbReference type="ARBA" id="ARBA00007681"/>
    </source>
</evidence>
<keyword evidence="4 11" id="KW-0813">Transport</keyword>
<dbReference type="PATRIC" id="fig|281456.6.peg.3191"/>
<accession>A0A0L6VYZ2</accession>
<dbReference type="FunFam" id="1.10.287.80:FF:000003">
    <property type="entry name" value="ATP synthase gamma chain, chloroplastic"/>
    <property type="match status" value="1"/>
</dbReference>
<dbReference type="RefSeq" id="WP_052218997.1">
    <property type="nucleotide sequence ID" value="NZ_LGTE01000032.1"/>
</dbReference>
<evidence type="ECO:0000313" key="12">
    <source>
        <dbReference type="EMBL" id="KNZ68411.1"/>
    </source>
</evidence>
<protein>
    <recommendedName>
        <fullName evidence="11">ATP synthase gamma chain</fullName>
    </recommendedName>
    <alternativeName>
        <fullName evidence="11">ATP synthase F1 sector gamma subunit</fullName>
    </alternativeName>
    <alternativeName>
        <fullName evidence="11">F-ATPase gamma subunit</fullName>
    </alternativeName>
</protein>
<dbReference type="CDD" id="cd12151">
    <property type="entry name" value="F1-ATPase_gamma"/>
    <property type="match status" value="1"/>
</dbReference>
<evidence type="ECO:0000256" key="11">
    <source>
        <dbReference type="HAMAP-Rule" id="MF_00815"/>
    </source>
</evidence>
<dbReference type="HAMAP" id="MF_00815">
    <property type="entry name" value="ATP_synth_gamma_bact"/>
    <property type="match status" value="1"/>
</dbReference>
<comment type="subcellular location">
    <subcellularLocation>
        <location evidence="11">Cell membrane</location>
        <topology evidence="11">Peripheral membrane protein</topology>
    </subcellularLocation>
    <subcellularLocation>
        <location evidence="2">Membrane</location>
        <topology evidence="2">Peripheral membrane protein</topology>
    </subcellularLocation>
    <subcellularLocation>
        <location evidence="10">Thylakoid</location>
    </subcellularLocation>
</comment>
<sequence>MASARDIRRRIKSVKSTQQITKAMKMVAAAKLRRAQERVIAARPFAGKIQEVLARLAAANSGVSHPLLEVREPKSIGYVLITADRGLCGGYNANIIRMAHRDLNNMQGASLITIGRKGRDYFRRRGFDIKSEFIGLGEDIPFATAKDIAQTLMDYYVKGVVDEVYLTFTEFVSAITQKPKTIKLLPVETPKEKEGTSQVDYIYEPAPDVLLGELLPKYVETTVYRALLEAKASEHGARMTAMGSATDNATEMIDKLTLSLNRARQAAITKEISEIVGGANALD</sequence>
<dbReference type="PANTHER" id="PTHR11693:SF22">
    <property type="entry name" value="ATP SYNTHASE SUBUNIT GAMMA, MITOCHONDRIAL"/>
    <property type="match status" value="1"/>
</dbReference>
<dbReference type="NCBIfam" id="TIGR01146">
    <property type="entry name" value="ATPsyn_F1gamma"/>
    <property type="match status" value="1"/>
</dbReference>
<dbReference type="PROSITE" id="PS00153">
    <property type="entry name" value="ATPASE_GAMMA"/>
    <property type="match status" value="1"/>
</dbReference>
<comment type="similarity">
    <text evidence="3 11">Belongs to the ATPase gamma chain family.</text>
</comment>
<comment type="caution">
    <text evidence="12">The sequence shown here is derived from an EMBL/GenBank/DDBJ whole genome shotgun (WGS) entry which is preliminary data.</text>
</comment>
<evidence type="ECO:0000313" key="13">
    <source>
        <dbReference type="Proteomes" id="UP000037175"/>
    </source>
</evidence>